<evidence type="ECO:0000313" key="2">
    <source>
        <dbReference type="EMBL" id="USD22798.1"/>
    </source>
</evidence>
<name>A0ABY4VEU7_9GAMM</name>
<dbReference type="PROSITE" id="PS51819">
    <property type="entry name" value="VOC"/>
    <property type="match status" value="1"/>
</dbReference>
<dbReference type="InterPro" id="IPR037523">
    <property type="entry name" value="VOC_core"/>
</dbReference>
<evidence type="ECO:0000259" key="1">
    <source>
        <dbReference type="PROSITE" id="PS51819"/>
    </source>
</evidence>
<dbReference type="Proteomes" id="UP001055658">
    <property type="component" value="Chromosome"/>
</dbReference>
<dbReference type="PIRSF" id="PIRSF039020">
    <property type="entry name" value="EhpR"/>
    <property type="match status" value="1"/>
</dbReference>
<sequence>MIKIRKPNLQLIYVSDIQHSAEYYQNLFNFEPYFVSPRYVVFKVDGVADFAIWSGGESPEHESPRFAEIGINLETDTEVKELYKEWKADAGINIYKDLYTDVFGETFLVKDPDGHVIRVSSAD</sequence>
<dbReference type="InterPro" id="IPR026275">
    <property type="entry name" value="Glyoxalase/dOase/EhpR"/>
</dbReference>
<dbReference type="InterPro" id="IPR004360">
    <property type="entry name" value="Glyas_Fos-R_dOase_dom"/>
</dbReference>
<dbReference type="Gene3D" id="3.30.720.110">
    <property type="match status" value="1"/>
</dbReference>
<dbReference type="EMBL" id="CP092418">
    <property type="protein sequence ID" value="USD22798.1"/>
    <property type="molecule type" value="Genomic_DNA"/>
</dbReference>
<dbReference type="RefSeq" id="WP_252085151.1">
    <property type="nucleotide sequence ID" value="NZ_CP092418.1"/>
</dbReference>
<dbReference type="InterPro" id="IPR029068">
    <property type="entry name" value="Glyas_Bleomycin-R_OHBP_Dase"/>
</dbReference>
<proteinExistence type="predicted"/>
<accession>A0ABY4VEU7</accession>
<gene>
    <name evidence="2" type="ORF">MJO52_06575</name>
</gene>
<evidence type="ECO:0000313" key="3">
    <source>
        <dbReference type="Proteomes" id="UP001055658"/>
    </source>
</evidence>
<dbReference type="Gene3D" id="3.30.720.120">
    <property type="match status" value="1"/>
</dbReference>
<dbReference type="Pfam" id="PF00903">
    <property type="entry name" value="Glyoxalase"/>
    <property type="match status" value="1"/>
</dbReference>
<protein>
    <submittedName>
        <fullName evidence="2">VOC family protein</fullName>
    </submittedName>
</protein>
<dbReference type="SUPFAM" id="SSF54593">
    <property type="entry name" value="Glyoxalase/Bleomycin resistance protein/Dihydroxybiphenyl dioxygenase"/>
    <property type="match status" value="1"/>
</dbReference>
<keyword evidence="3" id="KW-1185">Reference proteome</keyword>
<organism evidence="2 3">
    <name type="scientific">Microbulbifer variabilis</name>
    <dbReference type="NCBI Taxonomy" id="266805"/>
    <lineage>
        <taxon>Bacteria</taxon>
        <taxon>Pseudomonadati</taxon>
        <taxon>Pseudomonadota</taxon>
        <taxon>Gammaproteobacteria</taxon>
        <taxon>Cellvibrionales</taxon>
        <taxon>Microbulbiferaceae</taxon>
        <taxon>Microbulbifer</taxon>
    </lineage>
</organism>
<reference evidence="2" key="1">
    <citation type="submission" date="2022-02" db="EMBL/GenBank/DDBJ databases">
        <title>Coral-associated bacteria.</title>
        <authorList>
            <person name="Tang K."/>
            <person name="Wang X."/>
        </authorList>
    </citation>
    <scope>NUCLEOTIDE SEQUENCE</scope>
    <source>
        <strain evidence="2">SCSIO 43006</strain>
    </source>
</reference>
<feature type="domain" description="VOC" evidence="1">
    <location>
        <begin position="6"/>
        <end position="122"/>
    </location>
</feature>